<accession>A0AAW2LAB2</accession>
<proteinExistence type="predicted"/>
<gene>
    <name evidence="1" type="ORF">Sradi_5433400</name>
</gene>
<comment type="caution">
    <text evidence="1">The sequence shown here is derived from an EMBL/GenBank/DDBJ whole genome shotgun (WGS) entry which is preliminary data.</text>
</comment>
<reference evidence="1" key="1">
    <citation type="submission" date="2020-06" db="EMBL/GenBank/DDBJ databases">
        <authorList>
            <person name="Li T."/>
            <person name="Hu X."/>
            <person name="Zhang T."/>
            <person name="Song X."/>
            <person name="Zhang H."/>
            <person name="Dai N."/>
            <person name="Sheng W."/>
            <person name="Hou X."/>
            <person name="Wei L."/>
        </authorList>
    </citation>
    <scope>NUCLEOTIDE SEQUENCE</scope>
    <source>
        <strain evidence="1">G02</strain>
        <tissue evidence="1">Leaf</tissue>
    </source>
</reference>
<reference evidence="1" key="2">
    <citation type="journal article" date="2024" name="Plant">
        <title>Genomic evolution and insights into agronomic trait innovations of Sesamum species.</title>
        <authorList>
            <person name="Miao H."/>
            <person name="Wang L."/>
            <person name="Qu L."/>
            <person name="Liu H."/>
            <person name="Sun Y."/>
            <person name="Le M."/>
            <person name="Wang Q."/>
            <person name="Wei S."/>
            <person name="Zheng Y."/>
            <person name="Lin W."/>
            <person name="Duan Y."/>
            <person name="Cao H."/>
            <person name="Xiong S."/>
            <person name="Wang X."/>
            <person name="Wei L."/>
            <person name="Li C."/>
            <person name="Ma Q."/>
            <person name="Ju M."/>
            <person name="Zhao R."/>
            <person name="Li G."/>
            <person name="Mu C."/>
            <person name="Tian Q."/>
            <person name="Mei H."/>
            <person name="Zhang T."/>
            <person name="Gao T."/>
            <person name="Zhang H."/>
        </authorList>
    </citation>
    <scope>NUCLEOTIDE SEQUENCE</scope>
    <source>
        <strain evidence="1">G02</strain>
    </source>
</reference>
<dbReference type="SUPFAM" id="SSF56672">
    <property type="entry name" value="DNA/RNA polymerases"/>
    <property type="match status" value="1"/>
</dbReference>
<evidence type="ECO:0000313" key="1">
    <source>
        <dbReference type="EMBL" id="KAL0315552.1"/>
    </source>
</evidence>
<dbReference type="InterPro" id="IPR043128">
    <property type="entry name" value="Rev_trsase/Diguanyl_cyclase"/>
</dbReference>
<name>A0AAW2LAB2_SESRA</name>
<dbReference type="Gene3D" id="3.30.70.270">
    <property type="match status" value="1"/>
</dbReference>
<dbReference type="AlphaFoldDB" id="A0AAW2LAB2"/>
<sequence length="141" mass="15859">MATQRGIVTNPFKIKVILDIKAPTNVNEVQRLLGRIVALNRFISKAAEKNLPFFKVLRKAKKFDLDTSCKKASAELKKYLVGLPLLVKPIWGDTLYLYLSTTPKLLALFLFVKKGISKCQFTISEVLNGAEGRYTPIEKMA</sequence>
<dbReference type="EMBL" id="JACGWJ010000025">
    <property type="protein sequence ID" value="KAL0315552.1"/>
    <property type="molecule type" value="Genomic_DNA"/>
</dbReference>
<protein>
    <submittedName>
        <fullName evidence="1">Uncharacterized protein</fullName>
    </submittedName>
</protein>
<dbReference type="InterPro" id="IPR043502">
    <property type="entry name" value="DNA/RNA_pol_sf"/>
</dbReference>
<organism evidence="1">
    <name type="scientific">Sesamum radiatum</name>
    <name type="common">Black benniseed</name>
    <dbReference type="NCBI Taxonomy" id="300843"/>
    <lineage>
        <taxon>Eukaryota</taxon>
        <taxon>Viridiplantae</taxon>
        <taxon>Streptophyta</taxon>
        <taxon>Embryophyta</taxon>
        <taxon>Tracheophyta</taxon>
        <taxon>Spermatophyta</taxon>
        <taxon>Magnoliopsida</taxon>
        <taxon>eudicotyledons</taxon>
        <taxon>Gunneridae</taxon>
        <taxon>Pentapetalae</taxon>
        <taxon>asterids</taxon>
        <taxon>lamiids</taxon>
        <taxon>Lamiales</taxon>
        <taxon>Pedaliaceae</taxon>
        <taxon>Sesamum</taxon>
    </lineage>
</organism>